<keyword evidence="2 5" id="KW-0808">Transferase</keyword>
<proteinExistence type="predicted"/>
<evidence type="ECO:0000313" key="5">
    <source>
        <dbReference type="EMBL" id="VYT96301.1"/>
    </source>
</evidence>
<dbReference type="GO" id="GO:0016757">
    <property type="term" value="F:glycosyltransferase activity"/>
    <property type="evidence" value="ECO:0007669"/>
    <property type="project" value="UniProtKB-KW"/>
</dbReference>
<dbReference type="CDD" id="cd03801">
    <property type="entry name" value="GT4_PimA-like"/>
    <property type="match status" value="1"/>
</dbReference>
<keyword evidence="1 5" id="KW-0328">Glycosyltransferase</keyword>
<evidence type="ECO:0000256" key="2">
    <source>
        <dbReference type="ARBA" id="ARBA00022679"/>
    </source>
</evidence>
<dbReference type="InterPro" id="IPR028098">
    <property type="entry name" value="Glyco_trans_4-like_N"/>
</dbReference>
<sequence length="361" mass="40773">MSIINVVGAKIWGGGEQYVYDICKQLQQRHRTAYILVDQSNEDMQSRYAQVGHVMTANLYTLKGFLSVNAVAKQMKEQGIHTIVCHSGKYILFCIALKQLTGAKLVFIKHNLVPGKTDIYHRWINAQVDAFVCVSKLVYDDLMTPAIKDTSKYHVVYNGIDPNRFQSFSDAVPMKYKVRTFGYSARITERKGLYLILSALEQIHQNNPDVRLIISGAGTEDQIKKLKDYIHAHQMHSYVEFIGFTRDIEGLYRSIDCLLLPTITREAFGLVICEAMYCGVPVITSGSGAQREIIDDGESGFIVDPLNEHSLQQAMEHVMSDAVNLPNIITKARQVVEQRFIINRVADELVTIIDNLHSTDK</sequence>
<dbReference type="Pfam" id="PF00534">
    <property type="entry name" value="Glycos_transf_1"/>
    <property type="match status" value="1"/>
</dbReference>
<feature type="domain" description="Glycosyl transferase family 1" evidence="3">
    <location>
        <begin position="177"/>
        <end position="333"/>
    </location>
</feature>
<accession>A0A6N3AXA0</accession>
<dbReference type="PANTHER" id="PTHR12526">
    <property type="entry name" value="GLYCOSYLTRANSFERASE"/>
    <property type="match status" value="1"/>
</dbReference>
<dbReference type="EC" id="2.4.1.57" evidence="5"/>
<dbReference type="PANTHER" id="PTHR12526:SF510">
    <property type="entry name" value="D-INOSITOL 3-PHOSPHATE GLYCOSYLTRANSFERASE"/>
    <property type="match status" value="1"/>
</dbReference>
<dbReference type="InterPro" id="IPR001296">
    <property type="entry name" value="Glyco_trans_1"/>
</dbReference>
<gene>
    <name evidence="5" type="primary">pimA</name>
    <name evidence="5" type="ORF">VDLFYP95_01157</name>
</gene>
<dbReference type="Pfam" id="PF13439">
    <property type="entry name" value="Glyco_transf_4"/>
    <property type="match status" value="1"/>
</dbReference>
<dbReference type="SUPFAM" id="SSF53756">
    <property type="entry name" value="UDP-Glycosyltransferase/glycogen phosphorylase"/>
    <property type="match status" value="1"/>
</dbReference>
<dbReference type="EMBL" id="CACRUF010000019">
    <property type="protein sequence ID" value="VYT96301.1"/>
    <property type="molecule type" value="Genomic_DNA"/>
</dbReference>
<dbReference type="AlphaFoldDB" id="A0A6N3AXA0"/>
<feature type="domain" description="Glycosyltransferase subfamily 4-like N-terminal" evidence="4">
    <location>
        <begin position="12"/>
        <end position="164"/>
    </location>
</feature>
<organism evidence="5">
    <name type="scientific">Veillonella dispar</name>
    <dbReference type="NCBI Taxonomy" id="39778"/>
    <lineage>
        <taxon>Bacteria</taxon>
        <taxon>Bacillati</taxon>
        <taxon>Bacillota</taxon>
        <taxon>Negativicutes</taxon>
        <taxon>Veillonellales</taxon>
        <taxon>Veillonellaceae</taxon>
        <taxon>Veillonella</taxon>
    </lineage>
</organism>
<dbReference type="RefSeq" id="WP_156719470.1">
    <property type="nucleotide sequence ID" value="NZ_CACRUF010000019.1"/>
</dbReference>
<reference evidence="5" key="1">
    <citation type="submission" date="2019-11" db="EMBL/GenBank/DDBJ databases">
        <authorList>
            <person name="Feng L."/>
        </authorList>
    </citation>
    <scope>NUCLEOTIDE SEQUENCE</scope>
    <source>
        <strain evidence="5">VdisparLFYP95</strain>
    </source>
</reference>
<name>A0A6N3AXA0_9FIRM</name>
<protein>
    <submittedName>
        <fullName evidence="5">GDP-mannose-dependent alpha-(1-2)-phosphatidylinositol mannosyltransferase</fullName>
        <ecNumber evidence="5">2.4.1.57</ecNumber>
    </submittedName>
</protein>
<evidence type="ECO:0000259" key="3">
    <source>
        <dbReference type="Pfam" id="PF00534"/>
    </source>
</evidence>
<dbReference type="Gene3D" id="3.40.50.2000">
    <property type="entry name" value="Glycogen Phosphorylase B"/>
    <property type="match status" value="2"/>
</dbReference>
<evidence type="ECO:0000259" key="4">
    <source>
        <dbReference type="Pfam" id="PF13439"/>
    </source>
</evidence>
<evidence type="ECO:0000256" key="1">
    <source>
        <dbReference type="ARBA" id="ARBA00022676"/>
    </source>
</evidence>